<feature type="compositionally biased region" description="Polar residues" evidence="1">
    <location>
        <begin position="763"/>
        <end position="773"/>
    </location>
</feature>
<feature type="region of interest" description="Disordered" evidence="1">
    <location>
        <begin position="1"/>
        <end position="60"/>
    </location>
</feature>
<feature type="compositionally biased region" description="Polar residues" evidence="1">
    <location>
        <begin position="670"/>
        <end position="682"/>
    </location>
</feature>
<proteinExistence type="predicted"/>
<dbReference type="Pfam" id="PF25381">
    <property type="entry name" value="PH_26"/>
    <property type="match status" value="1"/>
</dbReference>
<dbReference type="InterPro" id="IPR058155">
    <property type="entry name" value="Skg3/CAF120-like_PH"/>
</dbReference>
<feature type="compositionally biased region" description="Low complexity" evidence="1">
    <location>
        <begin position="837"/>
        <end position="849"/>
    </location>
</feature>
<feature type="compositionally biased region" description="Low complexity" evidence="1">
    <location>
        <begin position="40"/>
        <end position="51"/>
    </location>
</feature>
<feature type="region of interest" description="Disordered" evidence="1">
    <location>
        <begin position="1345"/>
        <end position="1366"/>
    </location>
</feature>
<dbReference type="SUPFAM" id="SSF50729">
    <property type="entry name" value="PH domain-like"/>
    <property type="match status" value="1"/>
</dbReference>
<feature type="compositionally biased region" description="Polar residues" evidence="1">
    <location>
        <begin position="696"/>
        <end position="712"/>
    </location>
</feature>
<feature type="region of interest" description="Disordered" evidence="1">
    <location>
        <begin position="463"/>
        <end position="1333"/>
    </location>
</feature>
<feature type="compositionally biased region" description="Low complexity" evidence="1">
    <location>
        <begin position="1078"/>
        <end position="1091"/>
    </location>
</feature>
<protein>
    <recommendedName>
        <fullName evidence="2">PH domain-containing protein</fullName>
    </recommendedName>
</protein>
<accession>A0A166G1E3</accession>
<feature type="compositionally biased region" description="Polar residues" evidence="1">
    <location>
        <begin position="936"/>
        <end position="945"/>
    </location>
</feature>
<sequence>MAQVASRSQSALGSPPQQFEQRPALGQPMPSPHSPQPTNQTQISRTQSQSRENPSAAPPLHPEIKSIVQLHLAHAHKIYYSGRLIRKIERQPDGQRPAKDDGWVDVWAQLGGTTLSVWDMKAIDEASKRGEEVPPSYINVTDAFVQVLGSVTIPPTATTPSKKYTNVLTLNTAGSNLLLFSCPSTADLISWAAALRLSAWEKSRLEEIYTAHLLRLFLSDRGAWNEPPSSLVRGKLEGPIEVRIAGQTDWKPVWMVVTAPNTTGLDNLDRTHSPEKNSVTKRRMSSLFNRQTSDSNVHGPPQPATVVLYASSKPKDRKKPLLTLRNVSQAFSVYPERPELINRSTLIKIEGLIGDEESAGGMKNREGWLLIMPEVEPAKSGTMEMLKWLIAFHDAFGLYGRPLGYKWDPRDHISMLFAYPVGPQRDNLFLDRELAEPLDPRDDRVSAIRSRLIHIQLNRMRQGPLEGVQEDGEGPENDVIAAPAPQITPPAQKNGAAQAPTSDFPQLPPLDFSGERNGNGTTSGSPPGPQRVRSLTPITERSNTRETSQGSVNNQGLQGRPSLDPSSRERTSSNPSIVRGENGNVPTQADKHGEPLQGVPENDGVLVISRDMTDSPNSNPASPPPIRRESADSSKMQPGSRPDSKLSHLPQTPPIAGVPAARPSSERANSHTPSSSFGQTASVPADQERGPVSPLSPRSTTAQSPSVYSQDTGPAIRKNSAEVPSSGPPPRQIPAPRDPPQSSLPTPPVSADVGAPYGKPAQPLSSKLAVQSPQPTPLPISAQPDVAPPAPPTWDRAHSHRHQPLPVPPPPPILPTDQTKRRPDYEYSEPGALYVLQQEQQQQQQAQQAHPTRPAPVRRSTSTSDDTSDSSAKSPVLAASQPQTRDNYAPVQQPPTSPVRSSHSRFSEDTSQFTNPHSPPKAPPAPSQEAQAGPSNIQSETQSKTVLGRKPSGARAPPGRRFVASEIPPDLHPVEDEDDEDDDEPAEAGPSTLRLVAPSQSAQSADDQNADALAALTFLEQSNDQDTPAVPPQPQFTKPGPPPQIPEIRVPSPPPQDPVQYRSSFAPSKQAAERKAKTQAQQAASQAAAQQPGRPNGRPKQAKVGGAWNDSSEEEEEDEEDEEDEEADERATEGRSNARQPSRQYNGPEPPLNASTSRNTGYGYDEPPRPAPPPSSMSEMGQRPSDRSLRPPRTLPAIPNKGPGSYEGSGSPGRRQEYEQGPRQTNDDESRLSQNHGQARSQHSHHVPPSRQTVWSTVLDPSHGQQPQQPQRDTFIQIDQNETMTKAFTPQGLLHAGLQDKQDRSAKRQEELARESGASLINVPSKPPPPQTGLLGAITGYERDRKREGGVGAALTEREREKRVAEDRQRKLDDFQRQQLEHQQQMAQGTGSVYDMYGGQPMQSPYGTPMMGNPMMMGMNPMMGGFMNGYPPTPGMMPGFSNPQQLFAAQQAAQAYQQAMMSFSAAGSQVGGDGGGSPAMRPLSPQPTGSMGMGMMPMNYDPRMSMAGMGMPPMGMGMGMGGMGMNMPMGPWGDPRMSMISPGPMSPFGYGPDGGLQPPPQMYDQGVMQPQGGSTSGSPAMGPLRHGTPPSRGSRNATPNP</sequence>
<feature type="compositionally biased region" description="Pro residues" evidence="1">
    <location>
        <begin position="1029"/>
        <end position="1057"/>
    </location>
</feature>
<organism evidence="3 4">
    <name type="scientific">Sistotremastrum suecicum HHB10207 ss-3</name>
    <dbReference type="NCBI Taxonomy" id="1314776"/>
    <lineage>
        <taxon>Eukaryota</taxon>
        <taxon>Fungi</taxon>
        <taxon>Dikarya</taxon>
        <taxon>Basidiomycota</taxon>
        <taxon>Agaricomycotina</taxon>
        <taxon>Agaricomycetes</taxon>
        <taxon>Sistotremastrales</taxon>
        <taxon>Sistotremastraceae</taxon>
        <taxon>Sistotremastrum</taxon>
    </lineage>
</organism>
<feature type="compositionally biased region" description="Basic and acidic residues" evidence="1">
    <location>
        <begin position="1356"/>
        <end position="1366"/>
    </location>
</feature>
<dbReference type="SMART" id="SM00233">
    <property type="entry name" value="PH"/>
    <property type="match status" value="1"/>
</dbReference>
<dbReference type="STRING" id="1314776.A0A166G1E3"/>
<dbReference type="OrthoDB" id="5563754at2759"/>
<feature type="region of interest" description="Disordered" evidence="1">
    <location>
        <begin position="1548"/>
        <end position="1601"/>
    </location>
</feature>
<evidence type="ECO:0000313" key="4">
    <source>
        <dbReference type="Proteomes" id="UP000076798"/>
    </source>
</evidence>
<feature type="compositionally biased region" description="Polar residues" evidence="1">
    <location>
        <begin position="1232"/>
        <end position="1241"/>
    </location>
</feature>
<feature type="compositionally biased region" description="Polar residues" evidence="1">
    <location>
        <begin position="1"/>
        <end position="20"/>
    </location>
</feature>
<feature type="compositionally biased region" description="Acidic residues" evidence="1">
    <location>
        <begin position="1111"/>
        <end position="1128"/>
    </location>
</feature>
<feature type="compositionally biased region" description="Polar residues" evidence="1">
    <location>
        <begin position="536"/>
        <end position="557"/>
    </location>
</feature>
<feature type="compositionally biased region" description="Low complexity" evidence="1">
    <location>
        <begin position="480"/>
        <end position="492"/>
    </location>
</feature>
<dbReference type="Gene3D" id="2.30.29.30">
    <property type="entry name" value="Pleckstrin-homology domain (PH domain)/Phosphotyrosine-binding domain (PTB)"/>
    <property type="match status" value="1"/>
</dbReference>
<gene>
    <name evidence="3" type="ORF">SISSUDRAFT_1059568</name>
</gene>
<feature type="compositionally biased region" description="Pro residues" evidence="1">
    <location>
        <begin position="917"/>
        <end position="926"/>
    </location>
</feature>
<keyword evidence="4" id="KW-1185">Reference proteome</keyword>
<feature type="compositionally biased region" description="Pro residues" evidence="1">
    <location>
        <begin position="726"/>
        <end position="739"/>
    </location>
</feature>
<reference evidence="3 4" key="1">
    <citation type="journal article" date="2016" name="Mol. Biol. Evol.">
        <title>Comparative Genomics of Early-Diverging Mushroom-Forming Fungi Provides Insights into the Origins of Lignocellulose Decay Capabilities.</title>
        <authorList>
            <person name="Nagy L.G."/>
            <person name="Riley R."/>
            <person name="Tritt A."/>
            <person name="Adam C."/>
            <person name="Daum C."/>
            <person name="Floudas D."/>
            <person name="Sun H."/>
            <person name="Yadav J.S."/>
            <person name="Pangilinan J."/>
            <person name="Larsson K.H."/>
            <person name="Matsuura K."/>
            <person name="Barry K."/>
            <person name="Labutti K."/>
            <person name="Kuo R."/>
            <person name="Ohm R.A."/>
            <person name="Bhattacharya S.S."/>
            <person name="Shirouzu T."/>
            <person name="Yoshinaga Y."/>
            <person name="Martin F.M."/>
            <person name="Grigoriev I.V."/>
            <person name="Hibbett D.S."/>
        </authorList>
    </citation>
    <scope>NUCLEOTIDE SEQUENCE [LARGE SCALE GENOMIC DNA]</scope>
    <source>
        <strain evidence="3 4">HHB10207 ss-3</strain>
    </source>
</reference>
<feature type="compositionally biased region" description="Polar residues" evidence="1">
    <location>
        <begin position="1134"/>
        <end position="1145"/>
    </location>
</feature>
<dbReference type="InterPro" id="IPR001849">
    <property type="entry name" value="PH_domain"/>
</dbReference>
<dbReference type="Proteomes" id="UP000076798">
    <property type="component" value="Unassembled WGS sequence"/>
</dbReference>
<feature type="compositionally biased region" description="Pro residues" evidence="1">
    <location>
        <begin position="805"/>
        <end position="814"/>
    </location>
</feature>
<feature type="compositionally biased region" description="Low complexity" evidence="1">
    <location>
        <begin position="997"/>
        <end position="1015"/>
    </location>
</feature>
<feature type="compositionally biased region" description="Acidic residues" evidence="1">
    <location>
        <begin position="975"/>
        <end position="986"/>
    </location>
</feature>
<evidence type="ECO:0000256" key="1">
    <source>
        <dbReference type="SAM" id="MobiDB-lite"/>
    </source>
</evidence>
<evidence type="ECO:0000259" key="2">
    <source>
        <dbReference type="SMART" id="SM00233"/>
    </source>
</evidence>
<feature type="compositionally biased region" description="Polar residues" evidence="1">
    <location>
        <begin position="1263"/>
        <end position="1288"/>
    </location>
</feature>
<evidence type="ECO:0000313" key="3">
    <source>
        <dbReference type="EMBL" id="KZT41210.1"/>
    </source>
</evidence>
<feature type="compositionally biased region" description="Basic and acidic residues" evidence="1">
    <location>
        <begin position="1214"/>
        <end position="1231"/>
    </location>
</feature>
<feature type="domain" description="PH" evidence="2">
    <location>
        <begin position="78"/>
        <end position="202"/>
    </location>
</feature>
<feature type="compositionally biased region" description="Basic and acidic residues" evidence="1">
    <location>
        <begin position="1298"/>
        <end position="1314"/>
    </location>
</feature>
<dbReference type="InterPro" id="IPR011993">
    <property type="entry name" value="PH-like_dom_sf"/>
</dbReference>
<feature type="compositionally biased region" description="Low complexity" evidence="1">
    <location>
        <begin position="860"/>
        <end position="871"/>
    </location>
</feature>
<feature type="compositionally biased region" description="Polar residues" evidence="1">
    <location>
        <begin position="1591"/>
        <end position="1601"/>
    </location>
</feature>
<name>A0A166G1E3_9AGAM</name>
<dbReference type="EMBL" id="KV428023">
    <property type="protein sequence ID" value="KZT41210.1"/>
    <property type="molecule type" value="Genomic_DNA"/>
</dbReference>